<keyword evidence="2 3" id="KW-0732">Signal</keyword>
<protein>
    <submittedName>
        <fullName evidence="5">Polysaccharide deacetylase family protein</fullName>
    </submittedName>
</protein>
<feature type="signal peptide" evidence="3">
    <location>
        <begin position="1"/>
        <end position="19"/>
    </location>
</feature>
<dbReference type="EMBL" id="JAKEVY010000001">
    <property type="protein sequence ID" value="MCF1713377.1"/>
    <property type="molecule type" value="Genomic_DNA"/>
</dbReference>
<comment type="caution">
    <text evidence="5">The sequence shown here is derived from an EMBL/GenBank/DDBJ whole genome shotgun (WGS) entry which is preliminary data.</text>
</comment>
<feature type="chain" id="PRO_5046390714" evidence="3">
    <location>
        <begin position="20"/>
        <end position="286"/>
    </location>
</feature>
<dbReference type="CDD" id="cd10918">
    <property type="entry name" value="CE4_NodB_like_5s_6s"/>
    <property type="match status" value="1"/>
</dbReference>
<feature type="domain" description="NodB homology" evidence="4">
    <location>
        <begin position="127"/>
        <end position="286"/>
    </location>
</feature>
<accession>A0ABS9BE62</accession>
<evidence type="ECO:0000313" key="6">
    <source>
        <dbReference type="Proteomes" id="UP001200145"/>
    </source>
</evidence>
<keyword evidence="6" id="KW-1185">Reference proteome</keyword>
<proteinExistence type="predicted"/>
<evidence type="ECO:0000256" key="3">
    <source>
        <dbReference type="SAM" id="SignalP"/>
    </source>
</evidence>
<comment type="subcellular location">
    <subcellularLocation>
        <location evidence="1">Secreted</location>
    </subcellularLocation>
</comment>
<dbReference type="Gene3D" id="3.20.20.370">
    <property type="entry name" value="Glycoside hydrolase/deacetylase"/>
    <property type="match status" value="1"/>
</dbReference>
<dbReference type="InterPro" id="IPR011330">
    <property type="entry name" value="Glyco_hydro/deAcase_b/a-brl"/>
</dbReference>
<dbReference type="Pfam" id="PF01522">
    <property type="entry name" value="Polysacc_deac_1"/>
    <property type="match status" value="1"/>
</dbReference>
<evidence type="ECO:0000259" key="4">
    <source>
        <dbReference type="PROSITE" id="PS51677"/>
    </source>
</evidence>
<dbReference type="PANTHER" id="PTHR34216:SF3">
    <property type="entry name" value="POLY-BETA-1,6-N-ACETYL-D-GLUCOSAMINE N-DEACETYLASE"/>
    <property type="match status" value="1"/>
</dbReference>
<dbReference type="PROSITE" id="PS51257">
    <property type="entry name" value="PROKAR_LIPOPROTEIN"/>
    <property type="match status" value="1"/>
</dbReference>
<dbReference type="PANTHER" id="PTHR34216">
    <property type="match status" value="1"/>
</dbReference>
<reference evidence="5 6" key="1">
    <citation type="submission" date="2022-01" db="EMBL/GenBank/DDBJ databases">
        <title>Flavihumibacter sp. nov., isolated from sediment of a river.</title>
        <authorList>
            <person name="Liu H."/>
        </authorList>
    </citation>
    <scope>NUCLEOTIDE SEQUENCE [LARGE SCALE GENOMIC DNA]</scope>
    <source>
        <strain evidence="5 6">RY-1</strain>
    </source>
</reference>
<gene>
    <name evidence="5" type="ORF">L0U88_01895</name>
</gene>
<dbReference type="Proteomes" id="UP001200145">
    <property type="component" value="Unassembled WGS sequence"/>
</dbReference>
<sequence length="286" mass="32097">MKNWWISVSICMAAAGIVACTNVNNTTDTKEQDIPAVAAVAVAPAALPAPKLDSSAASILNRKQIPILCYHQIRPYKPDDSPTAKPYIVPPSVFKDQMKALHDSGYQTILPDQLRNYLLSGEELPEKSVLISFDDGCDEQFDVTREVLDPYKMKAAYFIMTVAINRPNYMKADQIKALSDEGHSIGLHTWDHNNVKKYQGEDWVKQIEKPKAALEKIIGKPVEHFAYPFGLWNPEAIPELKSRGMKSAFILSTSRDEQDPMYTIRRIIVPGTWSGTQLLTRMRSGF</sequence>
<name>A0ABS9BE62_9BACT</name>
<evidence type="ECO:0000256" key="2">
    <source>
        <dbReference type="ARBA" id="ARBA00022729"/>
    </source>
</evidence>
<evidence type="ECO:0000313" key="5">
    <source>
        <dbReference type="EMBL" id="MCF1713377.1"/>
    </source>
</evidence>
<dbReference type="InterPro" id="IPR002509">
    <property type="entry name" value="NODB_dom"/>
</dbReference>
<evidence type="ECO:0000256" key="1">
    <source>
        <dbReference type="ARBA" id="ARBA00004613"/>
    </source>
</evidence>
<dbReference type="InterPro" id="IPR051398">
    <property type="entry name" value="Polysacch_Deacetylase"/>
</dbReference>
<dbReference type="SUPFAM" id="SSF88713">
    <property type="entry name" value="Glycoside hydrolase/deacetylase"/>
    <property type="match status" value="1"/>
</dbReference>
<dbReference type="PROSITE" id="PS51677">
    <property type="entry name" value="NODB"/>
    <property type="match status" value="1"/>
</dbReference>
<organism evidence="5 6">
    <name type="scientific">Flavihumibacter fluminis</name>
    <dbReference type="NCBI Taxonomy" id="2909236"/>
    <lineage>
        <taxon>Bacteria</taxon>
        <taxon>Pseudomonadati</taxon>
        <taxon>Bacteroidota</taxon>
        <taxon>Chitinophagia</taxon>
        <taxon>Chitinophagales</taxon>
        <taxon>Chitinophagaceae</taxon>
        <taxon>Flavihumibacter</taxon>
    </lineage>
</organism>
<dbReference type="RefSeq" id="WP_234863910.1">
    <property type="nucleotide sequence ID" value="NZ_JAKEVY010000001.1"/>
</dbReference>